<dbReference type="PANTHER" id="PTHR24220:SF684">
    <property type="entry name" value="FE(3+) IONS IMPORT ATP-BINDING PROTEIN FBPC"/>
    <property type="match status" value="1"/>
</dbReference>
<keyword evidence="5" id="KW-1185">Reference proteome</keyword>
<evidence type="ECO:0000256" key="1">
    <source>
        <dbReference type="ARBA" id="ARBA00022741"/>
    </source>
</evidence>
<dbReference type="GO" id="GO:0005886">
    <property type="term" value="C:plasma membrane"/>
    <property type="evidence" value="ECO:0007669"/>
    <property type="project" value="TreeGrafter"/>
</dbReference>
<dbReference type="GO" id="GO:0005524">
    <property type="term" value="F:ATP binding"/>
    <property type="evidence" value="ECO:0007669"/>
    <property type="project" value="UniProtKB-KW"/>
</dbReference>
<dbReference type="Gene3D" id="3.40.50.300">
    <property type="entry name" value="P-loop containing nucleotide triphosphate hydrolases"/>
    <property type="match status" value="1"/>
</dbReference>
<dbReference type="InterPro" id="IPR003439">
    <property type="entry name" value="ABC_transporter-like_ATP-bd"/>
</dbReference>
<evidence type="ECO:0000256" key="2">
    <source>
        <dbReference type="ARBA" id="ARBA00022840"/>
    </source>
</evidence>
<gene>
    <name evidence="4" type="ORF">CfE428DRAFT_1116</name>
</gene>
<accession>B4CWS8</accession>
<dbReference type="eggNOG" id="COG1135">
    <property type="taxonomic scope" value="Bacteria"/>
</dbReference>
<evidence type="ECO:0000259" key="3">
    <source>
        <dbReference type="PROSITE" id="PS50893"/>
    </source>
</evidence>
<keyword evidence="1" id="KW-0547">Nucleotide-binding</keyword>
<dbReference type="GO" id="GO:0016887">
    <property type="term" value="F:ATP hydrolysis activity"/>
    <property type="evidence" value="ECO:0007669"/>
    <property type="project" value="InterPro"/>
</dbReference>
<dbReference type="PROSITE" id="PS50893">
    <property type="entry name" value="ABC_TRANSPORTER_2"/>
    <property type="match status" value="1"/>
</dbReference>
<dbReference type="InterPro" id="IPR003593">
    <property type="entry name" value="AAA+_ATPase"/>
</dbReference>
<proteinExistence type="predicted"/>
<evidence type="ECO:0000313" key="5">
    <source>
        <dbReference type="Proteomes" id="UP000005824"/>
    </source>
</evidence>
<dbReference type="InterPro" id="IPR015854">
    <property type="entry name" value="ABC_transpr_LolD-like"/>
</dbReference>
<dbReference type="AlphaFoldDB" id="B4CWS8"/>
<keyword evidence="2" id="KW-0067">ATP-binding</keyword>
<dbReference type="STRING" id="497964.CfE428DRAFT_1116"/>
<dbReference type="SUPFAM" id="SSF52540">
    <property type="entry name" value="P-loop containing nucleoside triphosphate hydrolases"/>
    <property type="match status" value="1"/>
</dbReference>
<dbReference type="InParanoid" id="B4CWS8"/>
<protein>
    <submittedName>
        <fullName evidence="4">ABC transporter-related protein</fullName>
    </submittedName>
</protein>
<organism evidence="4 5">
    <name type="scientific">Chthoniobacter flavus Ellin428</name>
    <dbReference type="NCBI Taxonomy" id="497964"/>
    <lineage>
        <taxon>Bacteria</taxon>
        <taxon>Pseudomonadati</taxon>
        <taxon>Verrucomicrobiota</taxon>
        <taxon>Spartobacteria</taxon>
        <taxon>Chthoniobacterales</taxon>
        <taxon>Chthoniobacteraceae</taxon>
        <taxon>Chthoniobacter</taxon>
    </lineage>
</organism>
<sequence length="228" mass="24073">MNGVLSVKGIPIGGHPIDFDLQPGGILAVLGDNGSGKSLLLSCLTGHLRTAPGVVRLGDEDLSALRAEVGVVSQHPGLIRSMTVFENVALPFLARGLDLDGGLQEQVELRLNLVGCGHLADEAVHHLSEGDKRRVALARALSGRTRLLVADEPVAALAPAKKALVRELLITLVQTGVLCSIVLATQDIDFARRTATHVLLLRVGGHTFLRCEDAAVDEHCRAFAAQST</sequence>
<feature type="domain" description="ABC transporter" evidence="3">
    <location>
        <begin position="5"/>
        <end position="228"/>
    </location>
</feature>
<dbReference type="SMART" id="SM00382">
    <property type="entry name" value="AAA"/>
    <property type="match status" value="1"/>
</dbReference>
<dbReference type="Pfam" id="PF00005">
    <property type="entry name" value="ABC_tran"/>
    <property type="match status" value="1"/>
</dbReference>
<name>B4CWS8_9BACT</name>
<reference evidence="4 5" key="1">
    <citation type="journal article" date="2011" name="J. Bacteriol.">
        <title>Genome sequence of Chthoniobacter flavus Ellin428, an aerobic heterotrophic soil bacterium.</title>
        <authorList>
            <person name="Kant R."/>
            <person name="van Passel M.W."/>
            <person name="Palva A."/>
            <person name="Lucas S."/>
            <person name="Lapidus A."/>
            <person name="Glavina Del Rio T."/>
            <person name="Dalin E."/>
            <person name="Tice H."/>
            <person name="Bruce D."/>
            <person name="Goodwin L."/>
            <person name="Pitluck S."/>
            <person name="Larimer F.W."/>
            <person name="Land M.L."/>
            <person name="Hauser L."/>
            <person name="Sangwan P."/>
            <person name="de Vos W.M."/>
            <person name="Janssen P.H."/>
            <person name="Smidt H."/>
        </authorList>
    </citation>
    <scope>NUCLEOTIDE SEQUENCE [LARGE SCALE GENOMIC DNA]</scope>
    <source>
        <strain evidence="4 5">Ellin428</strain>
    </source>
</reference>
<evidence type="ECO:0000313" key="4">
    <source>
        <dbReference type="EMBL" id="EDY21870.1"/>
    </source>
</evidence>
<dbReference type="InterPro" id="IPR027417">
    <property type="entry name" value="P-loop_NTPase"/>
</dbReference>
<comment type="caution">
    <text evidence="4">The sequence shown here is derived from an EMBL/GenBank/DDBJ whole genome shotgun (WGS) entry which is preliminary data.</text>
</comment>
<dbReference type="EMBL" id="ABVL01000002">
    <property type="protein sequence ID" value="EDY21870.1"/>
    <property type="molecule type" value="Genomic_DNA"/>
</dbReference>
<dbReference type="PANTHER" id="PTHR24220">
    <property type="entry name" value="IMPORT ATP-BINDING PROTEIN"/>
    <property type="match status" value="1"/>
</dbReference>
<dbReference type="Proteomes" id="UP000005824">
    <property type="component" value="Unassembled WGS sequence"/>
</dbReference>
<dbReference type="GO" id="GO:0022857">
    <property type="term" value="F:transmembrane transporter activity"/>
    <property type="evidence" value="ECO:0007669"/>
    <property type="project" value="TreeGrafter"/>
</dbReference>